<dbReference type="HOGENOM" id="CLU_1709473_0_0_7"/>
<dbReference type="Gene3D" id="1.20.120.520">
    <property type="entry name" value="nmb1532 protein domain like"/>
    <property type="match status" value="1"/>
</dbReference>
<sequence>MARATDALRATRAGIRARLQEVAEKAGAVTSGPPAARAATMREVVAGLDRCLRGHLEWEERTLHPVVDKFACEGPRAFSASMRYEHDIIHRWMAELARRAGDPEDAVGFVRHADRLLGVVLAHFELEEAVFFPILDETAAGHAIGGPLAPALP</sequence>
<evidence type="ECO:0000313" key="3">
    <source>
        <dbReference type="Proteomes" id="UP000007089"/>
    </source>
</evidence>
<name>B8J6I4_ANAD2</name>
<dbReference type="KEGG" id="acp:A2cp1_1823"/>
<evidence type="ECO:0000313" key="2">
    <source>
        <dbReference type="EMBL" id="ACL65165.1"/>
    </source>
</evidence>
<dbReference type="InterPro" id="IPR012312">
    <property type="entry name" value="Hemerythrin-like"/>
</dbReference>
<dbReference type="EMBL" id="CP001359">
    <property type="protein sequence ID" value="ACL65165.1"/>
    <property type="molecule type" value="Genomic_DNA"/>
</dbReference>
<organism evidence="2 3">
    <name type="scientific">Anaeromyxobacter dehalogenans (strain ATCC BAA-258 / DSM 21875 / 2CP-1)</name>
    <dbReference type="NCBI Taxonomy" id="455488"/>
    <lineage>
        <taxon>Bacteria</taxon>
        <taxon>Pseudomonadati</taxon>
        <taxon>Myxococcota</taxon>
        <taxon>Myxococcia</taxon>
        <taxon>Myxococcales</taxon>
        <taxon>Cystobacterineae</taxon>
        <taxon>Anaeromyxobacteraceae</taxon>
        <taxon>Anaeromyxobacter</taxon>
    </lineage>
</organism>
<dbReference type="Pfam" id="PF01814">
    <property type="entry name" value="Hemerythrin"/>
    <property type="match status" value="1"/>
</dbReference>
<dbReference type="AlphaFoldDB" id="B8J6I4"/>
<keyword evidence="3" id="KW-1185">Reference proteome</keyword>
<dbReference type="RefSeq" id="WP_012633087.1">
    <property type="nucleotide sequence ID" value="NC_011891.1"/>
</dbReference>
<feature type="domain" description="Hemerythrin-like" evidence="1">
    <location>
        <begin position="12"/>
        <end position="135"/>
    </location>
</feature>
<gene>
    <name evidence="2" type="ordered locus">A2cp1_1823</name>
</gene>
<dbReference type="Proteomes" id="UP000007089">
    <property type="component" value="Chromosome"/>
</dbReference>
<proteinExistence type="predicted"/>
<evidence type="ECO:0000259" key="1">
    <source>
        <dbReference type="Pfam" id="PF01814"/>
    </source>
</evidence>
<accession>B8J6I4</accession>
<protein>
    <submittedName>
        <fullName evidence="2">Hemerythrin HHE cation binding domain protein</fullName>
    </submittedName>
</protein>
<reference evidence="2" key="1">
    <citation type="submission" date="2009-01" db="EMBL/GenBank/DDBJ databases">
        <title>Complete sequence of Anaeromyxobacter dehalogenans 2CP-1.</title>
        <authorList>
            <consortium name="US DOE Joint Genome Institute"/>
            <person name="Lucas S."/>
            <person name="Copeland A."/>
            <person name="Lapidus A."/>
            <person name="Glavina del Rio T."/>
            <person name="Dalin E."/>
            <person name="Tice H."/>
            <person name="Bruce D."/>
            <person name="Goodwin L."/>
            <person name="Pitluck S."/>
            <person name="Saunders E."/>
            <person name="Brettin T."/>
            <person name="Detter J.C."/>
            <person name="Han C."/>
            <person name="Larimer F."/>
            <person name="Land M."/>
            <person name="Hauser L."/>
            <person name="Kyrpides N."/>
            <person name="Ovchinnikova G."/>
            <person name="Beliaev A.S."/>
            <person name="Richardson P."/>
        </authorList>
    </citation>
    <scope>NUCLEOTIDE SEQUENCE</scope>
    <source>
        <strain evidence="2">2CP-1</strain>
    </source>
</reference>